<name>A0ACC2NNY4_9HYME</name>
<evidence type="ECO:0000313" key="1">
    <source>
        <dbReference type="EMBL" id="KAJ8672812.1"/>
    </source>
</evidence>
<sequence>MHLQKLIYKCYELTPKIPNNCIHLMDESIVRVPDFISFSHTSTADQVLILGTRFSLLGSAYEYPTSSTHLEIYRVGENHDAAIIQIPLKNMKCKAIVFDGYELPNDTRETLSAPMLH</sequence>
<reference evidence="1" key="1">
    <citation type="submission" date="2023-04" db="EMBL/GenBank/DDBJ databases">
        <title>A chromosome-level genome assembly of the parasitoid wasp Eretmocerus hayati.</title>
        <authorList>
            <person name="Zhong Y."/>
            <person name="Liu S."/>
            <person name="Liu Y."/>
        </authorList>
    </citation>
    <scope>NUCLEOTIDE SEQUENCE</scope>
    <source>
        <strain evidence="1">ZJU_SS_LIU_2023</strain>
    </source>
</reference>
<dbReference type="Proteomes" id="UP001239111">
    <property type="component" value="Chromosome 3"/>
</dbReference>
<dbReference type="EMBL" id="CM056743">
    <property type="protein sequence ID" value="KAJ8672812.1"/>
    <property type="molecule type" value="Genomic_DNA"/>
</dbReference>
<gene>
    <name evidence="1" type="ORF">QAD02_004072</name>
</gene>
<evidence type="ECO:0000313" key="2">
    <source>
        <dbReference type="Proteomes" id="UP001239111"/>
    </source>
</evidence>
<accession>A0ACC2NNY4</accession>
<keyword evidence="2" id="KW-1185">Reference proteome</keyword>
<proteinExistence type="predicted"/>
<protein>
    <submittedName>
        <fullName evidence="1">Uncharacterized protein</fullName>
    </submittedName>
</protein>
<comment type="caution">
    <text evidence="1">The sequence shown here is derived from an EMBL/GenBank/DDBJ whole genome shotgun (WGS) entry which is preliminary data.</text>
</comment>
<organism evidence="1 2">
    <name type="scientific">Eretmocerus hayati</name>
    <dbReference type="NCBI Taxonomy" id="131215"/>
    <lineage>
        <taxon>Eukaryota</taxon>
        <taxon>Metazoa</taxon>
        <taxon>Ecdysozoa</taxon>
        <taxon>Arthropoda</taxon>
        <taxon>Hexapoda</taxon>
        <taxon>Insecta</taxon>
        <taxon>Pterygota</taxon>
        <taxon>Neoptera</taxon>
        <taxon>Endopterygota</taxon>
        <taxon>Hymenoptera</taxon>
        <taxon>Apocrita</taxon>
        <taxon>Proctotrupomorpha</taxon>
        <taxon>Chalcidoidea</taxon>
        <taxon>Aphelinidae</taxon>
        <taxon>Aphelininae</taxon>
        <taxon>Eretmocerus</taxon>
    </lineage>
</organism>